<dbReference type="InterPro" id="IPR000715">
    <property type="entry name" value="Glycosyl_transferase_4"/>
</dbReference>
<dbReference type="GO" id="GO:0046872">
    <property type="term" value="F:metal ion binding"/>
    <property type="evidence" value="ECO:0007669"/>
    <property type="project" value="UniProtKB-KW"/>
</dbReference>
<evidence type="ECO:0000256" key="2">
    <source>
        <dbReference type="ARBA" id="ARBA00022475"/>
    </source>
</evidence>
<keyword evidence="7" id="KW-0460">Magnesium</keyword>
<feature type="transmembrane region" description="Helical" evidence="8">
    <location>
        <begin position="6"/>
        <end position="28"/>
    </location>
</feature>
<evidence type="ECO:0000256" key="1">
    <source>
        <dbReference type="ARBA" id="ARBA00004651"/>
    </source>
</evidence>
<evidence type="ECO:0000313" key="10">
    <source>
        <dbReference type="Proteomes" id="UP000199533"/>
    </source>
</evidence>
<protein>
    <submittedName>
        <fullName evidence="9">UDP-N-acetylmuramyl pentapeptide phosphotransferase/UDP-N-acetylglucosamine-1-phosphate transferase</fullName>
    </submittedName>
</protein>
<evidence type="ECO:0000256" key="8">
    <source>
        <dbReference type="SAM" id="Phobius"/>
    </source>
</evidence>
<dbReference type="GO" id="GO:0009103">
    <property type="term" value="P:lipopolysaccharide biosynthetic process"/>
    <property type="evidence" value="ECO:0007669"/>
    <property type="project" value="TreeGrafter"/>
</dbReference>
<dbReference type="GO" id="GO:0071555">
    <property type="term" value="P:cell wall organization"/>
    <property type="evidence" value="ECO:0007669"/>
    <property type="project" value="TreeGrafter"/>
</dbReference>
<keyword evidence="6 8" id="KW-0472">Membrane</keyword>
<dbReference type="RefSeq" id="WP_090699385.1">
    <property type="nucleotide sequence ID" value="NZ_FOSP01000012.1"/>
</dbReference>
<sequence length="330" mass="36302">MLLDFPLSIIAASLLAFFVSYFSIVWLIKRKNASVLDYPNSRSLHTVPVPRVGGVGLLFGALSVWIAFSAVLPVPVWLGIIALSVISFVDDIWSMPVGYRLFVHTLTALGFCITLLLDAYGWLPVMICALAVIWTSNLFNFMDGSDGLAGGMVLVGFGYYGLAAYLSGNVNFALVNFSLAAASLGFLFHNFYPARIFLGDVGAVPLGYFAAVMGLLGWINDLWSLWLPLLIFSPFIADATATLIKRSFRGEKIWMAHREHYYQRMVQSGFGHRNTALLGYGLMLIVGACALWVNNQDMNIQFMAAAIWGFIYLGLMLMADLGKKPYSGDI</sequence>
<proteinExistence type="predicted"/>
<keyword evidence="4 8" id="KW-0812">Transmembrane</keyword>
<feature type="transmembrane region" description="Helical" evidence="8">
    <location>
        <begin position="49"/>
        <end position="68"/>
    </location>
</feature>
<name>A0A1I4BKD9_9PROT</name>
<dbReference type="AlphaFoldDB" id="A0A1I4BKD9"/>
<dbReference type="GO" id="GO:0016780">
    <property type="term" value="F:phosphotransferase activity, for other substituted phosphate groups"/>
    <property type="evidence" value="ECO:0007669"/>
    <property type="project" value="InterPro"/>
</dbReference>
<dbReference type="Proteomes" id="UP000199533">
    <property type="component" value="Unassembled WGS sequence"/>
</dbReference>
<dbReference type="PANTHER" id="PTHR22926:SF3">
    <property type="entry name" value="UNDECAPRENYL-PHOSPHATE ALPHA-N-ACETYLGLUCOSAMINYL 1-PHOSPHATE TRANSFERASE"/>
    <property type="match status" value="1"/>
</dbReference>
<feature type="transmembrane region" description="Helical" evidence="8">
    <location>
        <begin position="148"/>
        <end position="166"/>
    </location>
</feature>
<feature type="transmembrane region" description="Helical" evidence="8">
    <location>
        <begin position="74"/>
        <end position="90"/>
    </location>
</feature>
<dbReference type="STRING" id="52441.SAMN05216302_101254"/>
<evidence type="ECO:0000256" key="6">
    <source>
        <dbReference type="ARBA" id="ARBA00023136"/>
    </source>
</evidence>
<evidence type="ECO:0000256" key="4">
    <source>
        <dbReference type="ARBA" id="ARBA00022692"/>
    </source>
</evidence>
<comment type="subcellular location">
    <subcellularLocation>
        <location evidence="1">Cell membrane</location>
        <topology evidence="1">Multi-pass membrane protein</topology>
    </subcellularLocation>
</comment>
<feature type="transmembrane region" description="Helical" evidence="8">
    <location>
        <begin position="300"/>
        <end position="319"/>
    </location>
</feature>
<feature type="transmembrane region" description="Helical" evidence="8">
    <location>
        <begin position="196"/>
        <end position="219"/>
    </location>
</feature>
<feature type="binding site" evidence="7">
    <location>
        <position position="200"/>
    </location>
    <ligand>
        <name>Mg(2+)</name>
        <dbReference type="ChEBI" id="CHEBI:18420"/>
    </ligand>
</feature>
<keyword evidence="5 8" id="KW-1133">Transmembrane helix</keyword>
<accession>A0A1I4BKD9</accession>
<feature type="binding site" evidence="7">
    <location>
        <position position="140"/>
    </location>
    <ligand>
        <name>Mg(2+)</name>
        <dbReference type="ChEBI" id="CHEBI:18420"/>
    </ligand>
</feature>
<reference evidence="10" key="1">
    <citation type="submission" date="2016-10" db="EMBL/GenBank/DDBJ databases">
        <authorList>
            <person name="Varghese N."/>
            <person name="Submissions S."/>
        </authorList>
    </citation>
    <scope>NUCLEOTIDE SEQUENCE [LARGE SCALE GENOMIC DNA]</scope>
    <source>
        <strain evidence="10">Nm69</strain>
    </source>
</reference>
<evidence type="ECO:0000313" key="9">
    <source>
        <dbReference type="EMBL" id="SFK68697.1"/>
    </source>
</evidence>
<organism evidence="9 10">
    <name type="scientific">Nitrosomonas aestuarii</name>
    <dbReference type="NCBI Taxonomy" id="52441"/>
    <lineage>
        <taxon>Bacteria</taxon>
        <taxon>Pseudomonadati</taxon>
        <taxon>Pseudomonadota</taxon>
        <taxon>Betaproteobacteria</taxon>
        <taxon>Nitrosomonadales</taxon>
        <taxon>Nitrosomonadaceae</taxon>
        <taxon>Nitrosomonas</taxon>
    </lineage>
</organism>
<dbReference type="GO" id="GO:0044038">
    <property type="term" value="P:cell wall macromolecule biosynthetic process"/>
    <property type="evidence" value="ECO:0007669"/>
    <property type="project" value="TreeGrafter"/>
</dbReference>
<feature type="transmembrane region" description="Helical" evidence="8">
    <location>
        <begin position="225"/>
        <end position="244"/>
    </location>
</feature>
<gene>
    <name evidence="9" type="ORF">SAMN05216302_101254</name>
</gene>
<comment type="cofactor">
    <cofactor evidence="7">
        <name>Mg(2+)</name>
        <dbReference type="ChEBI" id="CHEBI:18420"/>
    </cofactor>
</comment>
<keyword evidence="7" id="KW-0479">Metal-binding</keyword>
<evidence type="ECO:0000256" key="7">
    <source>
        <dbReference type="PIRSR" id="PIRSR600715-1"/>
    </source>
</evidence>
<keyword evidence="2" id="KW-1003">Cell membrane</keyword>
<dbReference type="CDD" id="cd06854">
    <property type="entry name" value="GT_WbpL_WbcO_like"/>
    <property type="match status" value="1"/>
</dbReference>
<feature type="transmembrane region" description="Helical" evidence="8">
    <location>
        <begin position="172"/>
        <end position="189"/>
    </location>
</feature>
<dbReference type="GO" id="GO:0005886">
    <property type="term" value="C:plasma membrane"/>
    <property type="evidence" value="ECO:0007669"/>
    <property type="project" value="UniProtKB-SubCell"/>
</dbReference>
<feature type="transmembrane region" description="Helical" evidence="8">
    <location>
        <begin position="274"/>
        <end position="294"/>
    </location>
</feature>
<evidence type="ECO:0000256" key="5">
    <source>
        <dbReference type="ARBA" id="ARBA00022989"/>
    </source>
</evidence>
<keyword evidence="3 9" id="KW-0808">Transferase</keyword>
<feature type="transmembrane region" description="Helical" evidence="8">
    <location>
        <begin position="122"/>
        <end position="141"/>
    </location>
</feature>
<evidence type="ECO:0000256" key="3">
    <source>
        <dbReference type="ARBA" id="ARBA00022679"/>
    </source>
</evidence>
<keyword evidence="10" id="KW-1185">Reference proteome</keyword>
<dbReference type="OrthoDB" id="9783652at2"/>
<dbReference type="EMBL" id="FOSP01000012">
    <property type="protein sequence ID" value="SFK68697.1"/>
    <property type="molecule type" value="Genomic_DNA"/>
</dbReference>
<dbReference type="PANTHER" id="PTHR22926">
    <property type="entry name" value="PHOSPHO-N-ACETYLMURAMOYL-PENTAPEPTIDE-TRANSFERASE"/>
    <property type="match status" value="1"/>
</dbReference>
<dbReference type="Pfam" id="PF00953">
    <property type="entry name" value="Glycos_transf_4"/>
    <property type="match status" value="1"/>
</dbReference>